<dbReference type="Gene3D" id="1.20.5.170">
    <property type="match status" value="1"/>
</dbReference>
<evidence type="ECO:0000256" key="2">
    <source>
        <dbReference type="ARBA" id="ARBA00022525"/>
    </source>
</evidence>
<keyword evidence="17" id="KW-1185">Reference proteome</keyword>
<evidence type="ECO:0000256" key="6">
    <source>
        <dbReference type="ARBA" id="ARBA00022869"/>
    </source>
</evidence>
<evidence type="ECO:0000256" key="13">
    <source>
        <dbReference type="SAM" id="Coils"/>
    </source>
</evidence>
<dbReference type="PROSITE" id="PS50027">
    <property type="entry name" value="EGF_LAM_2"/>
    <property type="match status" value="5"/>
</dbReference>
<dbReference type="Gene3D" id="2.10.25.10">
    <property type="entry name" value="Laminin"/>
    <property type="match status" value="4"/>
</dbReference>
<proteinExistence type="predicted"/>
<evidence type="ECO:0000259" key="15">
    <source>
        <dbReference type="PROSITE" id="PS51117"/>
    </source>
</evidence>
<feature type="coiled-coil region" evidence="13">
    <location>
        <begin position="1290"/>
        <end position="1317"/>
    </location>
</feature>
<feature type="domain" description="Laminin EGF-like" evidence="14">
    <location>
        <begin position="592"/>
        <end position="641"/>
    </location>
</feature>
<feature type="domain" description="Laminin EGF-like" evidence="14">
    <location>
        <begin position="542"/>
        <end position="591"/>
    </location>
</feature>
<evidence type="ECO:0000256" key="9">
    <source>
        <dbReference type="ARBA" id="ARBA00023157"/>
    </source>
</evidence>
<dbReference type="SMART" id="SM00180">
    <property type="entry name" value="EGF_Lam"/>
    <property type="match status" value="6"/>
</dbReference>
<keyword evidence="2" id="KW-0964">Secreted</keyword>
<dbReference type="InterPro" id="IPR008211">
    <property type="entry name" value="Laminin_N"/>
</dbReference>
<dbReference type="EMBL" id="JAHFZB010000035">
    <property type="protein sequence ID" value="KAK6470443.1"/>
    <property type="molecule type" value="Genomic_DNA"/>
</dbReference>
<dbReference type="PRINTS" id="PR00011">
    <property type="entry name" value="EGFLAMININ"/>
</dbReference>
<feature type="disulfide bond" evidence="12">
    <location>
        <begin position="562"/>
        <end position="571"/>
    </location>
</feature>
<feature type="coiled-coil region" evidence="13">
    <location>
        <begin position="1105"/>
        <end position="1135"/>
    </location>
</feature>
<dbReference type="PROSITE" id="PS01248">
    <property type="entry name" value="EGF_LAM_1"/>
    <property type="match status" value="1"/>
</dbReference>
<evidence type="ECO:0000256" key="10">
    <source>
        <dbReference type="ARBA" id="ARBA00023180"/>
    </source>
</evidence>
<feature type="domain" description="Laminin EGF-like" evidence="14">
    <location>
        <begin position="642"/>
        <end position="692"/>
    </location>
</feature>
<keyword evidence="8 13" id="KW-0175">Coiled coil</keyword>
<evidence type="ECO:0000256" key="11">
    <source>
        <dbReference type="ARBA" id="ARBA00023292"/>
    </source>
</evidence>
<evidence type="ECO:0000313" key="17">
    <source>
        <dbReference type="Proteomes" id="UP001369086"/>
    </source>
</evidence>
<dbReference type="InterPro" id="IPR056558">
    <property type="entry name" value="LAMB1-4_helical"/>
</dbReference>
<dbReference type="PANTHER" id="PTHR10574">
    <property type="entry name" value="NETRIN/LAMININ-RELATED"/>
    <property type="match status" value="1"/>
</dbReference>
<dbReference type="Pfam" id="PF00055">
    <property type="entry name" value="Laminin_N"/>
    <property type="match status" value="1"/>
</dbReference>
<dbReference type="CDD" id="cd00055">
    <property type="entry name" value="EGF_Lam"/>
    <property type="match status" value="6"/>
</dbReference>
<dbReference type="SMART" id="SM00136">
    <property type="entry name" value="LamNT"/>
    <property type="match status" value="1"/>
</dbReference>
<feature type="domain" description="Laminin EGF-like" evidence="14">
    <location>
        <begin position="479"/>
        <end position="541"/>
    </location>
</feature>
<evidence type="ECO:0000256" key="4">
    <source>
        <dbReference type="ARBA" id="ARBA00022729"/>
    </source>
</evidence>
<keyword evidence="5" id="KW-0677">Repeat</keyword>
<feature type="disulfide bond" evidence="12">
    <location>
        <begin position="614"/>
        <end position="623"/>
    </location>
</feature>
<comment type="caution">
    <text evidence="16">The sequence shown here is derived from an EMBL/GenBank/DDBJ whole genome shotgun (WGS) entry which is preliminary data.</text>
</comment>
<protein>
    <submittedName>
        <fullName evidence="16">Laminin subunit beta-3</fullName>
    </submittedName>
</protein>
<name>A0ABR0YDG6_HUSHU</name>
<reference evidence="16 17" key="1">
    <citation type="submission" date="2021-05" db="EMBL/GenBank/DDBJ databases">
        <authorList>
            <person name="Zahm M."/>
            <person name="Klopp C."/>
            <person name="Cabau C."/>
            <person name="Kuhl H."/>
            <person name="Suciu R."/>
            <person name="Ciorpac M."/>
            <person name="Holostenco D."/>
            <person name="Gessner J."/>
            <person name="Wuertz S."/>
            <person name="Hohne C."/>
            <person name="Stock M."/>
            <person name="Gislard M."/>
            <person name="Lluch J."/>
            <person name="Milhes M."/>
            <person name="Lampietro C."/>
            <person name="Lopez Roques C."/>
            <person name="Donnadieu C."/>
            <person name="Du K."/>
            <person name="Schartl M."/>
            <person name="Guiguen Y."/>
        </authorList>
    </citation>
    <scope>NUCLEOTIDE SEQUENCE [LARGE SCALE GENOMIC DNA]</scope>
    <source>
        <strain evidence="16">Hh-F2</strain>
        <tissue evidence="16">Blood</tissue>
    </source>
</reference>
<comment type="caution">
    <text evidence="12">Lacks conserved residue(s) required for the propagation of feature annotation.</text>
</comment>
<dbReference type="InterPro" id="IPR056863">
    <property type="entry name" value="LMN_ATRN_NET-like_EGF"/>
</dbReference>
<keyword evidence="9 12" id="KW-1015">Disulfide bond</keyword>
<feature type="disulfide bond" evidence="12">
    <location>
        <begin position="695"/>
        <end position="712"/>
    </location>
</feature>
<gene>
    <name evidence="16" type="ORF">HHUSO_G30655</name>
</gene>
<comment type="subcellular location">
    <subcellularLocation>
        <location evidence="1">Secreted</location>
        <location evidence="1">Extracellular space</location>
        <location evidence="1">Extracellular matrix</location>
        <location evidence="1">Basement membrane</location>
    </subcellularLocation>
</comment>
<evidence type="ECO:0000256" key="1">
    <source>
        <dbReference type="ARBA" id="ARBA00004302"/>
    </source>
</evidence>
<evidence type="ECO:0000313" key="16">
    <source>
        <dbReference type="EMBL" id="KAK6470443.1"/>
    </source>
</evidence>
<feature type="disulfide bond" evidence="12">
    <location>
        <begin position="642"/>
        <end position="654"/>
    </location>
</feature>
<feature type="disulfide bond" evidence="12">
    <location>
        <begin position="693"/>
        <end position="705"/>
    </location>
</feature>
<evidence type="ECO:0000256" key="3">
    <source>
        <dbReference type="ARBA" id="ARBA00022530"/>
    </source>
</evidence>
<feature type="disulfide bond" evidence="12">
    <location>
        <begin position="714"/>
        <end position="723"/>
    </location>
</feature>
<feature type="domain" description="Laminin EGF-like" evidence="14">
    <location>
        <begin position="693"/>
        <end position="742"/>
    </location>
</feature>
<dbReference type="InterPro" id="IPR002049">
    <property type="entry name" value="LE_dom"/>
</dbReference>
<evidence type="ECO:0000256" key="8">
    <source>
        <dbReference type="ARBA" id="ARBA00023054"/>
    </source>
</evidence>
<organism evidence="16 17">
    <name type="scientific">Huso huso</name>
    <name type="common">Beluga</name>
    <name type="synonym">Acipenser huso</name>
    <dbReference type="NCBI Taxonomy" id="61971"/>
    <lineage>
        <taxon>Eukaryota</taxon>
        <taxon>Metazoa</taxon>
        <taxon>Chordata</taxon>
        <taxon>Craniata</taxon>
        <taxon>Vertebrata</taxon>
        <taxon>Euteleostomi</taxon>
        <taxon>Actinopterygii</taxon>
        <taxon>Chondrostei</taxon>
        <taxon>Acipenseriformes</taxon>
        <taxon>Acipenseridae</taxon>
        <taxon>Huso</taxon>
    </lineage>
</organism>
<feature type="disulfide bond" evidence="12">
    <location>
        <begin position="663"/>
        <end position="672"/>
    </location>
</feature>
<keyword evidence="4" id="KW-0732">Signal</keyword>
<evidence type="ECO:0000259" key="14">
    <source>
        <dbReference type="PROSITE" id="PS50027"/>
    </source>
</evidence>
<accession>A0ABR0YDG6</accession>
<keyword evidence="7" id="KW-0130">Cell adhesion</keyword>
<keyword evidence="6" id="KW-0084">Basement membrane</keyword>
<evidence type="ECO:0000256" key="7">
    <source>
        <dbReference type="ARBA" id="ARBA00022889"/>
    </source>
</evidence>
<dbReference type="PANTHER" id="PTHR10574:SF268">
    <property type="entry name" value="LAMININ SUBUNIT BETA-3"/>
    <property type="match status" value="1"/>
</dbReference>
<dbReference type="Pfam" id="PF00053">
    <property type="entry name" value="EGF_laminin"/>
    <property type="match status" value="5"/>
</dbReference>
<dbReference type="Proteomes" id="UP001369086">
    <property type="component" value="Unassembled WGS sequence"/>
</dbReference>
<dbReference type="PROSITE" id="PS51117">
    <property type="entry name" value="LAMININ_NTER"/>
    <property type="match status" value="1"/>
</dbReference>
<feature type="disulfide bond" evidence="12">
    <location>
        <begin position="509"/>
        <end position="518"/>
    </location>
</feature>
<feature type="disulfide bond" evidence="12">
    <location>
        <begin position="726"/>
        <end position="740"/>
    </location>
</feature>
<feature type="domain" description="Laminin N-terminal" evidence="15">
    <location>
        <begin position="188"/>
        <end position="416"/>
    </location>
</feature>
<sequence>MSEPFLTHSESPLHLTLLQSQHAKTLAHQGRVSHQLTFFVLCVCARFNAMASMHITEAHERSFISISNSMIGRSRDEIVGSRATAQCSYLGPATGCWEYAALWFTLISKGWARRKGEAALKYRAGGREQRYNSTAQGRVHRELDLYYWTREYNSKTGTGLVFLSELNMLILLLLLALSSLALAQTDCSQGACYPETGDLLIGRANRLRASSTCGLAGPEVFCTPLGQWQMKCCPCDSRTDSSRNSHRIENAFSQAGPLRWWQSQKGVEDVIVQLDLDGKFQLSDLILDFKGPRPEAMVIERSTDFGKTWKPFQYMASDCHASFPHISTSAPQSLQDPHCQTLPPTDSRLYLDQRVQFNLLEPLSSVDVSDCYKINNGADFTNLRVQFTKLPRLPRRGSSRVPDAFYALKEIQVQGSCFCNGHANRCVPSANELDRPEVFSTCACQHNTAGQNCERCAELYNDQPWRPAEEGDSYQCKKCDCNNHSDRCHFDLAVFEGSGGVSGGVCDDCKHQTTGQHCERCRPRYYRNPLRDISQPDACLRCDCSSEGSEGLCEQSGGRCICKAHVEGPRCDRCRAGFYGLSAADPQGCKECPCSLTGSRGDRACDPQSGRCFCLPNVIGQRCEMCAPDHWNFRSGRGCESCNCDPRNSYNQNCDQQSGQCQCRPGFGGRTCSRPSECPDNTYGDLRTRCTPCDCDVSGTARGGCDKTTGECICRIGVTGRRCDQCQRGHCNQYPACKQCHPCFQSLDSELQRTSSLQSVLSTQAKAMLGGFGAENWGPNIVDMETTLGQIRRILESPLPSESALRDASARLQSMRQTVRAIDPNQALPDRSPALNREIADLVSILERLSNQYSAKKTQLENVAIANPDGAYSTIRTAFQQSGEAVRNAAGSQGLTDQAAKTRGEAESLEGRVQEDNRLALERLDNQLGTRPNLTPTAGKVCGSTRSTPCTPRQCDGALCPGPGAPPCGDRGDCRGALPLGNKAWRDAEKSESRLAELNAQIRQTAQQIKDTEQAANGVRINTDRLANQLSQARTELERDVQETRAFISRVRDFLSDPKTDPAVIQQVSEQVLSMKLPGSLGEVKGKVDQMKAIAATLPDISKVLDRTRAEIDSAKQLLQEAEEARDRAAAVEEKVFGVVDDLGSAQTLLGEAGVKVKDTGRIVEDIKSKIPQIQGKLALAESSVEGVGAQLGVIKPQIAVLKELLDQNARLAGQTDRVASQAHTEATSAGQDLATLEQQYAQLKEKLGDSAGGAGVPEERLGKLQEQAGRLVQDTADMLRRIAGKESSLLRAAEELEQKVLKLDGLEEKVAEIRANIQKAVHFHSNCL</sequence>
<dbReference type="SMART" id="SM00181">
    <property type="entry name" value="EGF"/>
    <property type="match status" value="4"/>
</dbReference>
<keyword evidence="11 12" id="KW-0424">Laminin EGF-like domain</keyword>
<dbReference type="Gene3D" id="2.170.300.10">
    <property type="entry name" value="Tie2 ligand-binding domain superfamily"/>
    <property type="match status" value="1"/>
</dbReference>
<dbReference type="SUPFAM" id="SSF57196">
    <property type="entry name" value="EGF/Laminin"/>
    <property type="match status" value="6"/>
</dbReference>
<evidence type="ECO:0000256" key="5">
    <source>
        <dbReference type="ARBA" id="ARBA00022737"/>
    </source>
</evidence>
<dbReference type="InterPro" id="IPR050440">
    <property type="entry name" value="Laminin/Netrin_ECM"/>
</dbReference>
<dbReference type="Pfam" id="PF24973">
    <property type="entry name" value="EGF_LMN_ATRN"/>
    <property type="match status" value="1"/>
</dbReference>
<dbReference type="InterPro" id="IPR000742">
    <property type="entry name" value="EGF"/>
</dbReference>
<feature type="coiled-coil region" evidence="13">
    <location>
        <begin position="988"/>
        <end position="1043"/>
    </location>
</feature>
<keyword evidence="10" id="KW-0325">Glycoprotein</keyword>
<keyword evidence="3" id="KW-0272">Extracellular matrix</keyword>
<dbReference type="Pfam" id="PF23219">
    <property type="entry name" value="LAMB1"/>
    <property type="match status" value="1"/>
</dbReference>
<feature type="disulfide bond" evidence="12">
    <location>
        <begin position="644"/>
        <end position="661"/>
    </location>
</feature>
<dbReference type="SUPFAM" id="SSF57997">
    <property type="entry name" value="Tropomyosin"/>
    <property type="match status" value="1"/>
</dbReference>
<evidence type="ECO:0000256" key="12">
    <source>
        <dbReference type="PROSITE-ProRule" id="PRU00460"/>
    </source>
</evidence>
<dbReference type="Gene3D" id="2.60.120.260">
    <property type="entry name" value="Galactose-binding domain-like"/>
    <property type="match status" value="1"/>
</dbReference>